<reference evidence="2" key="1">
    <citation type="submission" date="2016-10" db="EMBL/GenBank/DDBJ databases">
        <authorList>
            <person name="Varghese N."/>
            <person name="Submissions S."/>
        </authorList>
    </citation>
    <scope>NUCLEOTIDE SEQUENCE [LARGE SCALE GENOMIC DNA]</scope>
    <source>
        <strain evidence="2">CGMCC 1.7655</strain>
    </source>
</reference>
<dbReference type="InterPro" id="IPR045514">
    <property type="entry name" value="DUF6478"/>
</dbReference>
<dbReference type="RefSeq" id="WP_090755053.1">
    <property type="nucleotide sequence ID" value="NZ_FNGE01000007.1"/>
</dbReference>
<keyword evidence="2" id="KW-1185">Reference proteome</keyword>
<dbReference type="STRING" id="525640.SAMN04487971_107102"/>
<dbReference type="Pfam" id="PF20086">
    <property type="entry name" value="DUF6478"/>
    <property type="match status" value="1"/>
</dbReference>
<name>A0A1G9I0X7_9RHOB</name>
<gene>
    <name evidence="1" type="ORF">SAMN04487971_107102</name>
</gene>
<sequence length="261" mass="29249">MAFRPRRWVANRVRRRAAAQWSEMAADTGSLSRHALRSLQAEGQELRRSLDRFLSRAQLRLDGAARSADVLNLPAGTDWRWRPSFLSSRIAPTGIAAPASGEGLGEEAAVWHDCSARALILRQIPNRSAADLAPYGLQLETLGFTGSYLSVAINLPPESLDGLTRSHIVRLDATLGVERPMSIYARLNVGHGPNTDDLLRHLGDLVPGMSTTRVIEFDLHYLDINERRLERMWLDLIFEAPQMNSVRIRDLFLSRHLRADV</sequence>
<organism evidence="1 2">
    <name type="scientific">Paracoccus chinensis</name>
    <dbReference type="NCBI Taxonomy" id="525640"/>
    <lineage>
        <taxon>Bacteria</taxon>
        <taxon>Pseudomonadati</taxon>
        <taxon>Pseudomonadota</taxon>
        <taxon>Alphaproteobacteria</taxon>
        <taxon>Rhodobacterales</taxon>
        <taxon>Paracoccaceae</taxon>
        <taxon>Paracoccus</taxon>
    </lineage>
</organism>
<proteinExistence type="predicted"/>
<dbReference type="EMBL" id="FNGE01000007">
    <property type="protein sequence ID" value="SDL18859.1"/>
    <property type="molecule type" value="Genomic_DNA"/>
</dbReference>
<dbReference type="AlphaFoldDB" id="A0A1G9I0X7"/>
<dbReference type="OrthoDB" id="7827015at2"/>
<evidence type="ECO:0000313" key="2">
    <source>
        <dbReference type="Proteomes" id="UP000199555"/>
    </source>
</evidence>
<evidence type="ECO:0000313" key="1">
    <source>
        <dbReference type="EMBL" id="SDL18859.1"/>
    </source>
</evidence>
<accession>A0A1G9I0X7</accession>
<protein>
    <submittedName>
        <fullName evidence="1">Uncharacterized protein</fullName>
    </submittedName>
</protein>
<dbReference type="Proteomes" id="UP000199555">
    <property type="component" value="Unassembled WGS sequence"/>
</dbReference>